<gene>
    <name evidence="3" type="ORF">GCM10007415_39450</name>
</gene>
<evidence type="ECO:0000256" key="1">
    <source>
        <dbReference type="SAM" id="MobiDB-lite"/>
    </source>
</evidence>
<dbReference type="GO" id="GO:0005615">
    <property type="term" value="C:extracellular space"/>
    <property type="evidence" value="ECO:0007669"/>
    <property type="project" value="TreeGrafter"/>
</dbReference>
<name>A0A917HZU2_9SPHI</name>
<dbReference type="InterPro" id="IPR008160">
    <property type="entry name" value="Collagen"/>
</dbReference>
<dbReference type="RefSeq" id="WP_188507818.1">
    <property type="nucleotide sequence ID" value="NZ_BMER01000005.1"/>
</dbReference>
<dbReference type="EMBL" id="BMER01000005">
    <property type="protein sequence ID" value="GGG99712.1"/>
    <property type="molecule type" value="Genomic_DNA"/>
</dbReference>
<sequence length="524" mass="51070">MNKQLQLLLLIGLCAVSTPLVLQAQVGVGVEVPHESAQLEVLSGSKGILIPRMPKANRPADPADGLLIYQTDDQPGFYYFTGSAWQRLGAGENPFANTVEFDAGEVAGYQAGQVVTHDGSTYIATTDAPAGTPGSSASYMLIAAQGLPGVPGAAGVAGPVGPQGPQGVAGPAGPQGLQGDPGPQGLQGDPGLQGPVGPIGPQGLQGDPGPQGLQGDPGLQGPVGPIGPQGVQGDPGPQGLQGDPGLQGPVGPIGPQGVQGDPGIQGLQGDPGPAGPQGPAGPVGPQGGLHNLVAFDAGAASTYAIGQPVSYNGSTYSVNVASPTGTPGTSPDYTLVAAKGDTGPVGPAGTSGGGAIIPFASGVPVTMTTILGGLSGTSAALGFGNSASGIPNIGGFIDLTGASGTNLNMAFSVPRDGTITSLSGFFSTTLAQSLVGSTVTVTAQLYQSTTPDNMFYPVPGAVVTLAPALTGILAMGTISSGEVTGLSIPVTRGTRLLLVYSATATGISLVNTLQGYASAGLAID</sequence>
<dbReference type="AlphaFoldDB" id="A0A917HZU2"/>
<accession>A0A917HZU2</accession>
<dbReference type="Pfam" id="PF01391">
    <property type="entry name" value="Collagen"/>
    <property type="match status" value="2"/>
</dbReference>
<dbReference type="PANTHER" id="PTHR24023:SF1082">
    <property type="entry name" value="COLLAGEN TRIPLE HELIX REPEAT"/>
    <property type="match status" value="1"/>
</dbReference>
<dbReference type="PANTHER" id="PTHR24023">
    <property type="entry name" value="COLLAGEN ALPHA"/>
    <property type="match status" value="1"/>
</dbReference>
<feature type="signal peptide" evidence="2">
    <location>
        <begin position="1"/>
        <end position="24"/>
    </location>
</feature>
<evidence type="ECO:0000313" key="3">
    <source>
        <dbReference type="EMBL" id="GGG99712.1"/>
    </source>
</evidence>
<keyword evidence="4" id="KW-1185">Reference proteome</keyword>
<feature type="region of interest" description="Disordered" evidence="1">
    <location>
        <begin position="155"/>
        <end position="289"/>
    </location>
</feature>
<organism evidence="3 4">
    <name type="scientific">Parapedobacter pyrenivorans</name>
    <dbReference type="NCBI Taxonomy" id="1305674"/>
    <lineage>
        <taxon>Bacteria</taxon>
        <taxon>Pseudomonadati</taxon>
        <taxon>Bacteroidota</taxon>
        <taxon>Sphingobacteriia</taxon>
        <taxon>Sphingobacteriales</taxon>
        <taxon>Sphingobacteriaceae</taxon>
        <taxon>Parapedobacter</taxon>
    </lineage>
</organism>
<dbReference type="NCBIfam" id="TIGR03721">
    <property type="entry name" value="exospore_TM"/>
    <property type="match status" value="1"/>
</dbReference>
<reference evidence="3" key="1">
    <citation type="journal article" date="2014" name="Int. J. Syst. Evol. Microbiol.">
        <title>Complete genome sequence of Corynebacterium casei LMG S-19264T (=DSM 44701T), isolated from a smear-ripened cheese.</title>
        <authorList>
            <consortium name="US DOE Joint Genome Institute (JGI-PGF)"/>
            <person name="Walter F."/>
            <person name="Albersmeier A."/>
            <person name="Kalinowski J."/>
            <person name="Ruckert C."/>
        </authorList>
    </citation>
    <scope>NUCLEOTIDE SEQUENCE</scope>
    <source>
        <strain evidence="3">CGMCC 1.12195</strain>
    </source>
</reference>
<protein>
    <recommendedName>
        <fullName evidence="5">BclB C-terminal domain-containing protein</fullName>
    </recommendedName>
</protein>
<feature type="compositionally biased region" description="Low complexity" evidence="1">
    <location>
        <begin position="155"/>
        <end position="271"/>
    </location>
</feature>
<dbReference type="Proteomes" id="UP000660862">
    <property type="component" value="Unassembled WGS sequence"/>
</dbReference>
<evidence type="ECO:0008006" key="5">
    <source>
        <dbReference type="Google" id="ProtNLM"/>
    </source>
</evidence>
<keyword evidence="2" id="KW-0732">Signal</keyword>
<evidence type="ECO:0000313" key="4">
    <source>
        <dbReference type="Proteomes" id="UP000660862"/>
    </source>
</evidence>
<feature type="chain" id="PRO_5037481601" description="BclB C-terminal domain-containing protein" evidence="2">
    <location>
        <begin position="25"/>
        <end position="524"/>
    </location>
</feature>
<evidence type="ECO:0000256" key="2">
    <source>
        <dbReference type="SAM" id="SignalP"/>
    </source>
</evidence>
<dbReference type="InterPro" id="IPR050149">
    <property type="entry name" value="Collagen_superfamily"/>
</dbReference>
<dbReference type="InterPro" id="IPR021210">
    <property type="entry name" value="Exosporium_BclB"/>
</dbReference>
<dbReference type="GO" id="GO:0031012">
    <property type="term" value="C:extracellular matrix"/>
    <property type="evidence" value="ECO:0007669"/>
    <property type="project" value="TreeGrafter"/>
</dbReference>
<comment type="caution">
    <text evidence="3">The sequence shown here is derived from an EMBL/GenBank/DDBJ whole genome shotgun (WGS) entry which is preliminary data.</text>
</comment>
<reference evidence="3" key="2">
    <citation type="submission" date="2020-09" db="EMBL/GenBank/DDBJ databases">
        <authorList>
            <person name="Sun Q."/>
            <person name="Zhou Y."/>
        </authorList>
    </citation>
    <scope>NUCLEOTIDE SEQUENCE</scope>
    <source>
        <strain evidence="3">CGMCC 1.12195</strain>
    </source>
</reference>
<proteinExistence type="predicted"/>